<gene>
    <name evidence="1" type="ORF">E4P47_08215</name>
</gene>
<protein>
    <recommendedName>
        <fullName evidence="3">Tetratricopeptide repeat protein</fullName>
    </recommendedName>
</protein>
<dbReference type="SUPFAM" id="SSF103088">
    <property type="entry name" value="OmpA-like"/>
    <property type="match status" value="1"/>
</dbReference>
<evidence type="ECO:0000313" key="1">
    <source>
        <dbReference type="EMBL" id="TFH94286.1"/>
    </source>
</evidence>
<reference evidence="1 2" key="1">
    <citation type="submission" date="2019-03" db="EMBL/GenBank/DDBJ databases">
        <title>Porphyromonas levii Isolated from the Uterus of Dairy Cows.</title>
        <authorList>
            <person name="Francis A.M."/>
        </authorList>
    </citation>
    <scope>NUCLEOTIDE SEQUENCE [LARGE SCALE GENOMIC DNA]</scope>
    <source>
        <strain evidence="1 2">AF5678</strain>
    </source>
</reference>
<name>A0A4Y8WN52_9PORP</name>
<accession>A0A4Y8WN52</accession>
<dbReference type="InterPro" id="IPR011990">
    <property type="entry name" value="TPR-like_helical_dom_sf"/>
</dbReference>
<evidence type="ECO:0000313" key="2">
    <source>
        <dbReference type="Proteomes" id="UP000297225"/>
    </source>
</evidence>
<dbReference type="EMBL" id="SPNC01000148">
    <property type="protein sequence ID" value="TFH94286.1"/>
    <property type="molecule type" value="Genomic_DNA"/>
</dbReference>
<proteinExistence type="predicted"/>
<sequence length="709" mass="82522">MKKITKATLSVVALTAIITSCGSITNKLSKKEQENNRLGLSFVNQKEIPQDKIPENLYDQNSATTFMAELDSGKMVTVVTSTKDEETGEYMPSMDLPQVTIIQKIKNIVERNGKVNLDFIITVPKTLIDDRWQLRVYPNAFKDNDEVVNLEPLVLSGADFLRMQEKGYQQYKAFLASIVPDSLYWKEMIDQKGVAKALSDLEMEYHNAWQRDLLFRNEWIDWRDRINKRYMIFNRKMKRNRMSIDPETSLLAMFPAYWLYRDHTKQSVPRSFAEYAWGNDEIIKKHVSPEDSLEIERKYTNIKRIAENERKKQEKEAMYNKLVKFPRIQARLDSIVQGKEDFKYYYSQEFVADSGTKKIKLVLDGEVIAIDLSTYKVPSSDTLTYNVSAMVDLLDESTHYKLETIYRQVDKEVSADIEFEVASAVVQPELRNNEEELAKIKDVIFDIEDGGSLVLDSLTMVGYASPEGGFKYNEQLANRRTEALRQYLLANNYFGGRRLPVRTANGGENWDGVQAWVADTAQHGYNPIRIADIMNLLSKYRNEDEREQALRMQMPEVYNKMKEELYPSLRKTVFRFYTHRAEMQEEKIETQVVDERYNEGRDYLRNRDYKEALNILKDYPDDYNYAISLMSLGYDKAALNILKNYKGGYDNANVQYLLAILYVRLGDIKAGLAALNRSAELETKKIYRAQMDPELNLLIEKYNLFSEYL</sequence>
<feature type="non-terminal residue" evidence="1">
    <location>
        <position position="709"/>
    </location>
</feature>
<dbReference type="RefSeq" id="WP_134852650.1">
    <property type="nucleotide sequence ID" value="NZ_SPNC01000148.1"/>
</dbReference>
<dbReference type="PROSITE" id="PS51257">
    <property type="entry name" value="PROKAR_LIPOPROTEIN"/>
    <property type="match status" value="1"/>
</dbReference>
<dbReference type="SUPFAM" id="SSF48452">
    <property type="entry name" value="TPR-like"/>
    <property type="match status" value="1"/>
</dbReference>
<dbReference type="Gene3D" id="3.30.1330.60">
    <property type="entry name" value="OmpA-like domain"/>
    <property type="match status" value="1"/>
</dbReference>
<dbReference type="Proteomes" id="UP000297225">
    <property type="component" value="Unassembled WGS sequence"/>
</dbReference>
<dbReference type="InterPro" id="IPR036737">
    <property type="entry name" value="OmpA-like_sf"/>
</dbReference>
<keyword evidence="2" id="KW-1185">Reference proteome</keyword>
<dbReference type="STRING" id="1122973.GCA_000379925_02013"/>
<organism evidence="1 2">
    <name type="scientific">Porphyromonas levii</name>
    <dbReference type="NCBI Taxonomy" id="28114"/>
    <lineage>
        <taxon>Bacteria</taxon>
        <taxon>Pseudomonadati</taxon>
        <taxon>Bacteroidota</taxon>
        <taxon>Bacteroidia</taxon>
        <taxon>Bacteroidales</taxon>
        <taxon>Porphyromonadaceae</taxon>
        <taxon>Porphyromonas</taxon>
    </lineage>
</organism>
<dbReference type="AlphaFoldDB" id="A0A4Y8WN52"/>
<evidence type="ECO:0008006" key="3">
    <source>
        <dbReference type="Google" id="ProtNLM"/>
    </source>
</evidence>
<comment type="caution">
    <text evidence="1">The sequence shown here is derived from an EMBL/GenBank/DDBJ whole genome shotgun (WGS) entry which is preliminary data.</text>
</comment>